<evidence type="ECO:0000256" key="1">
    <source>
        <dbReference type="SAM" id="MobiDB-lite"/>
    </source>
</evidence>
<sequence length="43" mass="4543">VKPVRRASKVSKYSGTSAAGFAGAKPCPTSTPATHRSQTHRFL</sequence>
<organism evidence="2">
    <name type="scientific">uncultured Truepera sp</name>
    <dbReference type="NCBI Taxonomy" id="543023"/>
    <lineage>
        <taxon>Bacteria</taxon>
        <taxon>Thermotogati</taxon>
        <taxon>Deinococcota</taxon>
        <taxon>Deinococci</taxon>
        <taxon>Trueperales</taxon>
        <taxon>Trueperaceae</taxon>
        <taxon>Truepera</taxon>
        <taxon>environmental samples</taxon>
    </lineage>
</organism>
<dbReference type="EMBL" id="CADCWP010000366">
    <property type="protein sequence ID" value="CAA9588767.1"/>
    <property type="molecule type" value="Genomic_DNA"/>
</dbReference>
<evidence type="ECO:0000313" key="2">
    <source>
        <dbReference type="EMBL" id="CAA9588767.1"/>
    </source>
</evidence>
<protein>
    <submittedName>
        <fullName evidence="2">Uncharacterized protein</fullName>
    </submittedName>
</protein>
<proteinExistence type="predicted"/>
<feature type="non-terminal residue" evidence="2">
    <location>
        <position position="43"/>
    </location>
</feature>
<gene>
    <name evidence="2" type="ORF">AVDCRST_MAG86-4429</name>
</gene>
<feature type="non-terminal residue" evidence="2">
    <location>
        <position position="1"/>
    </location>
</feature>
<feature type="region of interest" description="Disordered" evidence="1">
    <location>
        <begin position="1"/>
        <end position="43"/>
    </location>
</feature>
<name>A0A6J4VX97_9DEIN</name>
<accession>A0A6J4VX97</accession>
<dbReference type="AlphaFoldDB" id="A0A6J4VX97"/>
<reference evidence="2" key="1">
    <citation type="submission" date="2020-02" db="EMBL/GenBank/DDBJ databases">
        <authorList>
            <person name="Meier V. D."/>
        </authorList>
    </citation>
    <scope>NUCLEOTIDE SEQUENCE</scope>
    <source>
        <strain evidence="2">AVDCRST_MAG86</strain>
    </source>
</reference>